<name>A0A803Q5S7_CANSA</name>
<dbReference type="EnsemblPlants" id="evm.model.07.629">
    <property type="protein sequence ID" value="cds.evm.model.07.629"/>
    <property type="gene ID" value="evm.TU.07.629"/>
</dbReference>
<reference evidence="2" key="1">
    <citation type="submission" date="2018-11" db="EMBL/GenBank/DDBJ databases">
        <authorList>
            <person name="Grassa J C."/>
        </authorList>
    </citation>
    <scope>NUCLEOTIDE SEQUENCE [LARGE SCALE GENOMIC DNA]</scope>
</reference>
<reference evidence="2" key="2">
    <citation type="submission" date="2021-03" db="UniProtKB">
        <authorList>
            <consortium name="EnsemblPlants"/>
        </authorList>
    </citation>
    <scope>IDENTIFICATION</scope>
</reference>
<dbReference type="Proteomes" id="UP000596661">
    <property type="component" value="Chromosome 7"/>
</dbReference>
<accession>A0A803Q5S7</accession>
<dbReference type="EMBL" id="UZAU01000640">
    <property type="status" value="NOT_ANNOTATED_CDS"/>
    <property type="molecule type" value="Genomic_DNA"/>
</dbReference>
<sequence>MVVQTHRGLVDQSDPMMTNPAVQHPRNTRVPQGTNPEQPNIQPHTVGHGVISPLVGITPGVQETRNISSSADQTTPSIGISSTTNAQRTVGDDTKIQNLRDALGLMQSHNNAFHHEQEDLRTAINLPFDEQRRQFIEWRDREMETSH</sequence>
<organism evidence="2 3">
    <name type="scientific">Cannabis sativa</name>
    <name type="common">Hemp</name>
    <name type="synonym">Marijuana</name>
    <dbReference type="NCBI Taxonomy" id="3483"/>
    <lineage>
        <taxon>Eukaryota</taxon>
        <taxon>Viridiplantae</taxon>
        <taxon>Streptophyta</taxon>
        <taxon>Embryophyta</taxon>
        <taxon>Tracheophyta</taxon>
        <taxon>Spermatophyta</taxon>
        <taxon>Magnoliopsida</taxon>
        <taxon>eudicotyledons</taxon>
        <taxon>Gunneridae</taxon>
        <taxon>Pentapetalae</taxon>
        <taxon>rosids</taxon>
        <taxon>fabids</taxon>
        <taxon>Rosales</taxon>
        <taxon>Cannabaceae</taxon>
        <taxon>Cannabis</taxon>
    </lineage>
</organism>
<protein>
    <submittedName>
        <fullName evidence="2">Uncharacterized protein</fullName>
    </submittedName>
</protein>
<dbReference type="AlphaFoldDB" id="A0A803Q5S7"/>
<evidence type="ECO:0000313" key="2">
    <source>
        <dbReference type="EnsemblPlants" id="cds.evm.model.07.629"/>
    </source>
</evidence>
<evidence type="ECO:0000256" key="1">
    <source>
        <dbReference type="SAM" id="MobiDB-lite"/>
    </source>
</evidence>
<dbReference type="Gramene" id="evm.model.07.629">
    <property type="protein sequence ID" value="cds.evm.model.07.629"/>
    <property type="gene ID" value="evm.TU.07.629"/>
</dbReference>
<evidence type="ECO:0000313" key="3">
    <source>
        <dbReference type="Proteomes" id="UP000596661"/>
    </source>
</evidence>
<keyword evidence="3" id="KW-1185">Reference proteome</keyword>
<feature type="region of interest" description="Disordered" evidence="1">
    <location>
        <begin position="1"/>
        <end position="35"/>
    </location>
</feature>
<proteinExistence type="predicted"/>